<gene>
    <name evidence="2" type="ORF">DILT_LOCUS6538</name>
</gene>
<feature type="region of interest" description="Disordered" evidence="1">
    <location>
        <begin position="27"/>
        <end position="55"/>
    </location>
</feature>
<sequence>MSIRTFSGPVTSPSTLTKQQYIELAAIPSGPLGSGRSRPLVPWTEPSAPVPSPTADMLGEFLSVEEDPSGLGKEKVDKSDGSVSLAAPSELLVGYGRSYRGTEGGSHTSHPYGSGLRIRSNRLGIMRVNEELERPPEQSKFADV</sequence>
<reference evidence="2 3" key="1">
    <citation type="submission" date="2018-11" db="EMBL/GenBank/DDBJ databases">
        <authorList>
            <consortium name="Pathogen Informatics"/>
        </authorList>
    </citation>
    <scope>NUCLEOTIDE SEQUENCE [LARGE SCALE GENOMIC DNA]</scope>
</reference>
<name>A0A3P7LFS0_DIBLA</name>
<dbReference type="OrthoDB" id="6288261at2759"/>
<dbReference type="Proteomes" id="UP000281553">
    <property type="component" value="Unassembled WGS sequence"/>
</dbReference>
<evidence type="ECO:0000313" key="3">
    <source>
        <dbReference type="Proteomes" id="UP000281553"/>
    </source>
</evidence>
<proteinExistence type="predicted"/>
<protein>
    <submittedName>
        <fullName evidence="2">Uncharacterized protein</fullName>
    </submittedName>
</protein>
<evidence type="ECO:0000313" key="2">
    <source>
        <dbReference type="EMBL" id="VDN10707.1"/>
    </source>
</evidence>
<organism evidence="2 3">
    <name type="scientific">Dibothriocephalus latus</name>
    <name type="common">Fish tapeworm</name>
    <name type="synonym">Diphyllobothrium latum</name>
    <dbReference type="NCBI Taxonomy" id="60516"/>
    <lineage>
        <taxon>Eukaryota</taxon>
        <taxon>Metazoa</taxon>
        <taxon>Spiralia</taxon>
        <taxon>Lophotrochozoa</taxon>
        <taxon>Platyhelminthes</taxon>
        <taxon>Cestoda</taxon>
        <taxon>Eucestoda</taxon>
        <taxon>Diphyllobothriidea</taxon>
        <taxon>Diphyllobothriidae</taxon>
        <taxon>Dibothriocephalus</taxon>
    </lineage>
</organism>
<evidence type="ECO:0000256" key="1">
    <source>
        <dbReference type="SAM" id="MobiDB-lite"/>
    </source>
</evidence>
<dbReference type="EMBL" id="UYRU01049766">
    <property type="protein sequence ID" value="VDN10707.1"/>
    <property type="molecule type" value="Genomic_DNA"/>
</dbReference>
<dbReference type="AlphaFoldDB" id="A0A3P7LFS0"/>
<keyword evidence="3" id="KW-1185">Reference proteome</keyword>
<accession>A0A3P7LFS0</accession>